<organism evidence="7 8">
    <name type="scientific">Pyrrhoderma noxium</name>
    <dbReference type="NCBI Taxonomy" id="2282107"/>
    <lineage>
        <taxon>Eukaryota</taxon>
        <taxon>Fungi</taxon>
        <taxon>Dikarya</taxon>
        <taxon>Basidiomycota</taxon>
        <taxon>Agaricomycotina</taxon>
        <taxon>Agaricomycetes</taxon>
        <taxon>Hymenochaetales</taxon>
        <taxon>Hymenochaetaceae</taxon>
        <taxon>Pyrrhoderma</taxon>
    </lineage>
</organism>
<feature type="region of interest" description="Disordered" evidence="5">
    <location>
        <begin position="210"/>
        <end position="249"/>
    </location>
</feature>
<protein>
    <recommendedName>
        <fullName evidence="4">Small ribosomal subunit protein mS38</fullName>
    </recommendedName>
</protein>
<proteinExistence type="inferred from homology"/>
<dbReference type="Proteomes" id="UP000217199">
    <property type="component" value="Unassembled WGS sequence"/>
</dbReference>
<dbReference type="InterPro" id="IPR013177">
    <property type="entry name" value="Ribosomal_mS38_C"/>
</dbReference>
<sequence>MFRVGRLLPQSAAGRRSYSVFSPKSGGGRYFNSTKPSGGKAITPSASNATVTPSNNSNNASTSAPSDTAPITEPSNSKQALGDVHTPNALNQTGKTGPSIMASFAPHPALSAMDLTLHRFFSQHRPCLLLNQPTNSLFESAPGFLTSAPAIPQAPLNTLDDPPVASAEADADTARQLSRSLVMSRVQNVVEWETALARLGLEEVKEPIPPIPEEISMDSTKRKRRKKMKKHKLKKRRRLTRSTRLRLGK</sequence>
<dbReference type="Pfam" id="PF08213">
    <property type="entry name" value="COX24_C"/>
    <property type="match status" value="1"/>
</dbReference>
<dbReference type="STRING" id="2282107.A0A286UVM0"/>
<gene>
    <name evidence="7" type="ORF">PNOK_0068600</name>
</gene>
<comment type="caution">
    <text evidence="7">The sequence shown here is derived from an EMBL/GenBank/DDBJ whole genome shotgun (WGS) entry which is preliminary data.</text>
</comment>
<evidence type="ECO:0000256" key="2">
    <source>
        <dbReference type="ARBA" id="ARBA00023128"/>
    </source>
</evidence>
<reference evidence="7 8" key="1">
    <citation type="journal article" date="2017" name="Mol. Ecol.">
        <title>Comparative and population genomic landscape of Phellinus noxius: A hypervariable fungus causing root rot in trees.</title>
        <authorList>
            <person name="Chung C.L."/>
            <person name="Lee T.J."/>
            <person name="Akiba M."/>
            <person name="Lee H.H."/>
            <person name="Kuo T.H."/>
            <person name="Liu D."/>
            <person name="Ke H.M."/>
            <person name="Yokoi T."/>
            <person name="Roa M.B."/>
            <person name="Lu M.J."/>
            <person name="Chang Y.Y."/>
            <person name="Ann P.J."/>
            <person name="Tsai J.N."/>
            <person name="Chen C.Y."/>
            <person name="Tzean S.S."/>
            <person name="Ota Y."/>
            <person name="Hattori T."/>
            <person name="Sahashi N."/>
            <person name="Liou R.F."/>
            <person name="Kikuchi T."/>
            <person name="Tsai I.J."/>
        </authorList>
    </citation>
    <scope>NUCLEOTIDE SEQUENCE [LARGE SCALE GENOMIC DNA]</scope>
    <source>
        <strain evidence="7 8">FFPRI411160</strain>
    </source>
</reference>
<feature type="compositionally biased region" description="Low complexity" evidence="5">
    <location>
        <begin position="45"/>
        <end position="72"/>
    </location>
</feature>
<dbReference type="InParanoid" id="A0A286UVM0"/>
<accession>A0A286UVM0</accession>
<feature type="compositionally biased region" description="Basic residues" evidence="5">
    <location>
        <begin position="221"/>
        <end position="249"/>
    </location>
</feature>
<evidence type="ECO:0000256" key="4">
    <source>
        <dbReference type="ARBA" id="ARBA00035682"/>
    </source>
</evidence>
<dbReference type="PANTHER" id="PTHR32035:SF3">
    <property type="entry name" value="SMALL RIBOSOMAL SUBUNIT PROTEIN MS38"/>
    <property type="match status" value="1"/>
</dbReference>
<evidence type="ECO:0000313" key="7">
    <source>
        <dbReference type="EMBL" id="PAV23618.1"/>
    </source>
</evidence>
<feature type="region of interest" description="Disordered" evidence="5">
    <location>
        <begin position="1"/>
        <end position="100"/>
    </location>
</feature>
<dbReference type="OrthoDB" id="3268560at2759"/>
<dbReference type="PANTHER" id="PTHR32035">
    <property type="entry name" value="AURORA KINASE A-INTERACTING PROTEIN"/>
    <property type="match status" value="1"/>
</dbReference>
<evidence type="ECO:0000256" key="1">
    <source>
        <dbReference type="ARBA" id="ARBA00004173"/>
    </source>
</evidence>
<name>A0A286UVM0_9AGAM</name>
<evidence type="ECO:0000259" key="6">
    <source>
        <dbReference type="SMART" id="SM01155"/>
    </source>
</evidence>
<evidence type="ECO:0000256" key="5">
    <source>
        <dbReference type="SAM" id="MobiDB-lite"/>
    </source>
</evidence>
<evidence type="ECO:0000256" key="3">
    <source>
        <dbReference type="ARBA" id="ARBA00035647"/>
    </source>
</evidence>
<feature type="domain" description="Ribosomal protein mS38 C-terminal" evidence="6">
    <location>
        <begin position="216"/>
        <end position="249"/>
    </location>
</feature>
<evidence type="ECO:0000313" key="8">
    <source>
        <dbReference type="Proteomes" id="UP000217199"/>
    </source>
</evidence>
<dbReference type="SMART" id="SM01155">
    <property type="entry name" value="DUF1713"/>
    <property type="match status" value="1"/>
</dbReference>
<dbReference type="GO" id="GO:0005739">
    <property type="term" value="C:mitochondrion"/>
    <property type="evidence" value="ECO:0007669"/>
    <property type="project" value="UniProtKB-SubCell"/>
</dbReference>
<keyword evidence="8" id="KW-1185">Reference proteome</keyword>
<dbReference type="AlphaFoldDB" id="A0A286UVM0"/>
<comment type="subcellular location">
    <subcellularLocation>
        <location evidence="1">Mitochondrion</location>
    </subcellularLocation>
</comment>
<keyword evidence="2" id="KW-0496">Mitochondrion</keyword>
<dbReference type="EMBL" id="NBII01000001">
    <property type="protein sequence ID" value="PAV23618.1"/>
    <property type="molecule type" value="Genomic_DNA"/>
</dbReference>
<comment type="similarity">
    <text evidence="3">Belongs to the mitochondrion-specific ribosomal protein mS38 family.</text>
</comment>